<evidence type="ECO:0000313" key="3">
    <source>
        <dbReference type="EMBL" id="MFD1202246.1"/>
    </source>
</evidence>
<protein>
    <recommendedName>
        <fullName evidence="5">Ig-like domain-containing protein</fullName>
    </recommendedName>
</protein>
<organism evidence="3 4">
    <name type="scientific">Leucobacter albus</name>
    <dbReference type="NCBI Taxonomy" id="272210"/>
    <lineage>
        <taxon>Bacteria</taxon>
        <taxon>Bacillati</taxon>
        <taxon>Actinomycetota</taxon>
        <taxon>Actinomycetes</taxon>
        <taxon>Micrococcales</taxon>
        <taxon>Microbacteriaceae</taxon>
        <taxon>Leucobacter</taxon>
    </lineage>
</organism>
<dbReference type="RefSeq" id="WP_343961132.1">
    <property type="nucleotide sequence ID" value="NZ_BAAAKZ010000010.1"/>
</dbReference>
<evidence type="ECO:0008006" key="5">
    <source>
        <dbReference type="Google" id="ProtNLM"/>
    </source>
</evidence>
<accession>A0ABW3TNG6</accession>
<feature type="compositionally biased region" description="Low complexity" evidence="1">
    <location>
        <begin position="540"/>
        <end position="549"/>
    </location>
</feature>
<keyword evidence="2" id="KW-0812">Transmembrane</keyword>
<feature type="transmembrane region" description="Helical" evidence="2">
    <location>
        <begin position="563"/>
        <end position="582"/>
    </location>
</feature>
<keyword evidence="2" id="KW-0472">Membrane</keyword>
<dbReference type="EMBL" id="JBHTLY010000004">
    <property type="protein sequence ID" value="MFD1202246.1"/>
    <property type="molecule type" value="Genomic_DNA"/>
</dbReference>
<feature type="region of interest" description="Disordered" evidence="1">
    <location>
        <begin position="530"/>
        <end position="557"/>
    </location>
</feature>
<reference evidence="4" key="1">
    <citation type="journal article" date="2019" name="Int. J. Syst. Evol. Microbiol.">
        <title>The Global Catalogue of Microorganisms (GCM) 10K type strain sequencing project: providing services to taxonomists for standard genome sequencing and annotation.</title>
        <authorList>
            <consortium name="The Broad Institute Genomics Platform"/>
            <consortium name="The Broad Institute Genome Sequencing Center for Infectious Disease"/>
            <person name="Wu L."/>
            <person name="Ma J."/>
        </authorList>
    </citation>
    <scope>NUCLEOTIDE SEQUENCE [LARGE SCALE GENOMIC DNA]</scope>
    <source>
        <strain evidence="4">CCUG 50213</strain>
    </source>
</reference>
<proteinExistence type="predicted"/>
<dbReference type="Gene3D" id="2.60.40.10">
    <property type="entry name" value="Immunoglobulins"/>
    <property type="match status" value="1"/>
</dbReference>
<gene>
    <name evidence="3" type="ORF">ACFQ3U_10125</name>
</gene>
<keyword evidence="4" id="KW-1185">Reference proteome</keyword>
<feature type="region of interest" description="Disordered" evidence="1">
    <location>
        <begin position="1"/>
        <end position="23"/>
    </location>
</feature>
<evidence type="ECO:0000256" key="1">
    <source>
        <dbReference type="SAM" id="MobiDB-lite"/>
    </source>
</evidence>
<sequence>MSSRLPSPRRTTAGAPTPVRTGRARARKAVAAVALAALSLGGAGLAGASPALAAQDAPGALAAPEAPAASPQQNTATVSTASFVELSNGPLVYGLPGIFTFRVEMSAHAFVGVVPVALIVDGVEVGAGAVISFDGMKYFGMLPAVYSLSAGEHTISARFDGAESIAPGRPAALPSVSEPFTVTVAQASTSTEIVSAPAAAHAFERITVNAKVTPAPLVLPEKPGAPGIAGTAQLLADGVSIAEAPVPANGDVTFAGVEVPGATTVLSVSYLGSASGNYAPSSSAPSQITVSEVETTTSLRAARADVRSGVVAKLTAEVRSVGADVTADPRGGIEILVDGNAVFTVPTATDSDGVEGDGAARFELDFDTFDLPLGEHQLAARFVPVPGFVGSTSAPTQLKVNGVETQLAVESERATGTPERPATVRVVASIVPELEPEGPGGPGESEGPVLTRAAAEPLSDANPEAALVGGVVQAFSGDAPVGQPVTLTEGRGEVVLAGLGVGTHSVELRFTPSDARQLASSATVAVTIASTPAPGGGTKTPGAGTASKTDALSKTGGSASSSVAVGAGVLLLGAAAVIAGAVRRRAQTAHAE</sequence>
<dbReference type="Proteomes" id="UP001597181">
    <property type="component" value="Unassembled WGS sequence"/>
</dbReference>
<comment type="caution">
    <text evidence="3">The sequence shown here is derived from an EMBL/GenBank/DDBJ whole genome shotgun (WGS) entry which is preliminary data.</text>
</comment>
<dbReference type="InterPro" id="IPR013783">
    <property type="entry name" value="Ig-like_fold"/>
</dbReference>
<name>A0ABW3TNG6_9MICO</name>
<evidence type="ECO:0000313" key="4">
    <source>
        <dbReference type="Proteomes" id="UP001597181"/>
    </source>
</evidence>
<evidence type="ECO:0000256" key="2">
    <source>
        <dbReference type="SAM" id="Phobius"/>
    </source>
</evidence>
<keyword evidence="2" id="KW-1133">Transmembrane helix</keyword>